<comment type="caution">
    <text evidence="12">The sequence shown here is derived from an EMBL/GenBank/DDBJ whole genome shotgun (WGS) entry which is preliminary data.</text>
</comment>
<dbReference type="UniPathway" id="UPA00038">
    <property type="reaction ID" value="UER00491"/>
</dbReference>
<gene>
    <name evidence="12" type="ORF">HNP92_000198</name>
</gene>
<proteinExistence type="inferred from homology"/>
<dbReference type="InterPro" id="IPR001732">
    <property type="entry name" value="UDP-Glc/GDP-Man_DH_N"/>
</dbReference>
<comment type="pathway">
    <text evidence="1">Nucleotide-sugar biosynthesis; UDP-alpha-D-glucuronate biosynthesis; UDP-alpha-D-glucuronate from UDP-alpha-D-glucose: step 1/1.</text>
</comment>
<dbReference type="GO" id="GO:0000271">
    <property type="term" value="P:polysaccharide biosynthetic process"/>
    <property type="evidence" value="ECO:0007669"/>
    <property type="project" value="InterPro"/>
</dbReference>
<evidence type="ECO:0000256" key="7">
    <source>
        <dbReference type="PIRNR" id="PIRNR000124"/>
    </source>
</evidence>
<dbReference type="InterPro" id="IPR014027">
    <property type="entry name" value="UDP-Glc/GDP-Man_DH_C"/>
</dbReference>
<evidence type="ECO:0000256" key="10">
    <source>
        <dbReference type="PIRSR" id="PIRSR500134-3"/>
    </source>
</evidence>
<dbReference type="Pfam" id="PF00984">
    <property type="entry name" value="UDPG_MGDP_dh"/>
    <property type="match status" value="1"/>
</dbReference>
<dbReference type="InterPro" id="IPR014026">
    <property type="entry name" value="UDP-Glc/GDP-Man_DH_dimer"/>
</dbReference>
<evidence type="ECO:0000256" key="4">
    <source>
        <dbReference type="ARBA" id="ARBA00023002"/>
    </source>
</evidence>
<dbReference type="SUPFAM" id="SSF52413">
    <property type="entry name" value="UDP-glucose/GDP-mannose dehydrogenase C-terminal domain"/>
    <property type="match status" value="1"/>
</dbReference>
<sequence>MKISVIGAGYVGLIQAVGLASFGFEVTGIDIDDSKVKMLNNGVCPLYEGGLEELLKKHIGEKLQFTTSYKKIKDSQVIFLCVGTPQDEEGNTDLKYIFSAADKLKKHIGDSKCLVVKSTVPIGTTRLLKERLNGCNIEIVSNPEFLREGMALNDFLNPDRIILGFDKNDLTSKEILEGIYQKFIEKNIPLIITNYETSELIKYASNAFLATKISFINELSKLADKTNADIKTVSHAMGLDDRIGKKFLNAGIGYGGSCFPKDIKSLIKQCESNDINPRIITATDDVNERQIKWFFEKIKKHYGDISGKTFAVLGLAFKPDTDDLRESAGIKLIDLLLKSGATIKGFDYVQKARDNAYNMYNLDKSKAFYGYNLYIFDNLVETVTGVDGIIITVEDNRLNNENWTKIFNLTHEKIIFDGRNIFDSEKMHNIGYVYMGIGSKK</sequence>
<dbReference type="PANTHER" id="PTHR43750">
    <property type="entry name" value="UDP-GLUCOSE 6-DEHYDROGENASE TUAD"/>
    <property type="match status" value="1"/>
</dbReference>
<feature type="binding site" evidence="10">
    <location>
        <position position="30"/>
    </location>
    <ligand>
        <name>NAD(+)</name>
        <dbReference type="ChEBI" id="CHEBI:57540"/>
    </ligand>
</feature>
<evidence type="ECO:0000256" key="1">
    <source>
        <dbReference type="ARBA" id="ARBA00004701"/>
    </source>
</evidence>
<dbReference type="InterPro" id="IPR036220">
    <property type="entry name" value="UDP-Glc/GDP-Man_DH_C_sf"/>
</dbReference>
<dbReference type="PANTHER" id="PTHR43750:SF3">
    <property type="entry name" value="UDP-GLUCOSE 6-DEHYDROGENASE TUAD"/>
    <property type="match status" value="1"/>
</dbReference>
<dbReference type="AlphaFoldDB" id="A0A7J9S4V9"/>
<dbReference type="PIRSF" id="PIRSF500134">
    <property type="entry name" value="UDPglc_DH_bac"/>
    <property type="match status" value="1"/>
</dbReference>
<dbReference type="SUPFAM" id="SSF48179">
    <property type="entry name" value="6-phosphogluconate dehydrogenase C-terminal domain-like"/>
    <property type="match status" value="1"/>
</dbReference>
<dbReference type="GO" id="GO:0051287">
    <property type="term" value="F:NAD binding"/>
    <property type="evidence" value="ECO:0007669"/>
    <property type="project" value="InterPro"/>
</dbReference>
<feature type="binding site" evidence="10">
    <location>
        <position position="261"/>
    </location>
    <ligand>
        <name>NAD(+)</name>
        <dbReference type="ChEBI" id="CHEBI:57540"/>
    </ligand>
</feature>
<evidence type="ECO:0000259" key="11">
    <source>
        <dbReference type="SMART" id="SM00984"/>
    </source>
</evidence>
<dbReference type="Pfam" id="PF03720">
    <property type="entry name" value="UDPG_MGDP_dh_C"/>
    <property type="match status" value="1"/>
</dbReference>
<feature type="binding site" evidence="10">
    <location>
        <position position="84"/>
    </location>
    <ligand>
        <name>NAD(+)</name>
        <dbReference type="ChEBI" id="CHEBI:57540"/>
    </ligand>
</feature>
<evidence type="ECO:0000256" key="9">
    <source>
        <dbReference type="PIRSR" id="PIRSR500134-2"/>
    </source>
</evidence>
<dbReference type="GO" id="GO:0006065">
    <property type="term" value="P:UDP-glucuronate biosynthetic process"/>
    <property type="evidence" value="ECO:0007669"/>
    <property type="project" value="UniProtKB-UniPathway"/>
</dbReference>
<feature type="binding site" evidence="10">
    <location>
        <position position="325"/>
    </location>
    <ligand>
        <name>NAD(+)</name>
        <dbReference type="ChEBI" id="CHEBI:57540"/>
    </ligand>
</feature>
<accession>A0A7J9S4V9</accession>
<feature type="binding site" evidence="10">
    <location>
        <position position="119"/>
    </location>
    <ligand>
        <name>NAD(+)</name>
        <dbReference type="ChEBI" id="CHEBI:57540"/>
    </ligand>
</feature>
<dbReference type="Pfam" id="PF03721">
    <property type="entry name" value="UDPG_MGDP_dh_N"/>
    <property type="match status" value="1"/>
</dbReference>
<keyword evidence="4 7" id="KW-0560">Oxidoreductase</keyword>
<dbReference type="EMBL" id="JACHEC010000001">
    <property type="protein sequence ID" value="MBB6400913.1"/>
    <property type="molecule type" value="Genomic_DNA"/>
</dbReference>
<evidence type="ECO:0000256" key="2">
    <source>
        <dbReference type="ARBA" id="ARBA00006601"/>
    </source>
</evidence>
<evidence type="ECO:0000256" key="3">
    <source>
        <dbReference type="ARBA" id="ARBA00012954"/>
    </source>
</evidence>
<dbReference type="InterPro" id="IPR028357">
    <property type="entry name" value="UDPglc_DH_bac"/>
</dbReference>
<protein>
    <recommendedName>
        <fullName evidence="3 7">UDP-glucose 6-dehydrogenase</fullName>
        <ecNumber evidence="3 7">1.1.1.22</ecNumber>
    </recommendedName>
</protein>
<organism evidence="12 13">
    <name type="scientific">Methanococcus maripaludis</name>
    <name type="common">Methanococcus deltae</name>
    <dbReference type="NCBI Taxonomy" id="39152"/>
    <lineage>
        <taxon>Archaea</taxon>
        <taxon>Methanobacteriati</taxon>
        <taxon>Methanobacteriota</taxon>
        <taxon>Methanomada group</taxon>
        <taxon>Methanococci</taxon>
        <taxon>Methanococcales</taxon>
        <taxon>Methanococcaceae</taxon>
        <taxon>Methanococcus</taxon>
    </lineage>
</organism>
<dbReference type="EC" id="1.1.1.22" evidence="3 7"/>
<reference evidence="12 13" key="1">
    <citation type="submission" date="2020-08" db="EMBL/GenBank/DDBJ databases">
        <title>Genomic Encyclopedia of Type Strains, Phase IV (KMG-V): Genome sequencing to study the core and pangenomes of soil and plant-associated prokaryotes.</title>
        <authorList>
            <person name="Whitman W."/>
        </authorList>
    </citation>
    <scope>NUCLEOTIDE SEQUENCE [LARGE SCALE GENOMIC DNA]</scope>
    <source>
        <strain evidence="12 13">C11</strain>
    </source>
</reference>
<dbReference type="InterPro" id="IPR017476">
    <property type="entry name" value="UDP-Glc/GDP-Man"/>
</dbReference>
<evidence type="ECO:0000313" key="12">
    <source>
        <dbReference type="EMBL" id="MBB6400913.1"/>
    </source>
</evidence>
<evidence type="ECO:0000256" key="5">
    <source>
        <dbReference type="ARBA" id="ARBA00023027"/>
    </source>
</evidence>
<dbReference type="GO" id="GO:0003979">
    <property type="term" value="F:UDP-glucose 6-dehydrogenase activity"/>
    <property type="evidence" value="ECO:0007669"/>
    <property type="project" value="UniProtKB-EC"/>
</dbReference>
<feature type="binding site" evidence="9">
    <location>
        <begin position="145"/>
        <end position="148"/>
    </location>
    <ligand>
        <name>substrate</name>
    </ligand>
</feature>
<feature type="active site" description="Nucleophile" evidence="8">
    <location>
        <position position="258"/>
    </location>
</feature>
<feature type="binding site" evidence="10">
    <location>
        <position position="148"/>
    </location>
    <ligand>
        <name>NAD(+)</name>
        <dbReference type="ChEBI" id="CHEBI:57540"/>
    </ligand>
</feature>
<evidence type="ECO:0000256" key="8">
    <source>
        <dbReference type="PIRSR" id="PIRSR500134-1"/>
    </source>
</evidence>
<dbReference type="PIRSF" id="PIRSF000124">
    <property type="entry name" value="UDPglc_GDPman_dh"/>
    <property type="match status" value="1"/>
</dbReference>
<dbReference type="Gene3D" id="3.40.50.720">
    <property type="entry name" value="NAD(P)-binding Rossmann-like Domain"/>
    <property type="match status" value="2"/>
</dbReference>
<evidence type="ECO:0000256" key="6">
    <source>
        <dbReference type="ARBA" id="ARBA00047473"/>
    </source>
</evidence>
<comment type="similarity">
    <text evidence="2 7">Belongs to the UDP-glucose/GDP-mannose dehydrogenase family.</text>
</comment>
<evidence type="ECO:0000313" key="13">
    <source>
        <dbReference type="Proteomes" id="UP000536195"/>
    </source>
</evidence>
<keyword evidence="5 7" id="KW-0520">NAD</keyword>
<feature type="binding site" evidence="9">
    <location>
        <position position="318"/>
    </location>
    <ligand>
        <name>substrate</name>
    </ligand>
</feature>
<name>A0A7J9S4V9_METMI</name>
<dbReference type="NCBIfam" id="TIGR03026">
    <property type="entry name" value="NDP-sugDHase"/>
    <property type="match status" value="1"/>
</dbReference>
<dbReference type="RefSeq" id="WP_184229393.1">
    <property type="nucleotide sequence ID" value="NZ_JACHEC010000001.1"/>
</dbReference>
<dbReference type="Proteomes" id="UP000536195">
    <property type="component" value="Unassembled WGS sequence"/>
</dbReference>
<feature type="binding site" evidence="9">
    <location>
        <position position="255"/>
    </location>
    <ligand>
        <name>substrate</name>
    </ligand>
</feature>
<feature type="binding site" evidence="9">
    <location>
        <position position="202"/>
    </location>
    <ligand>
        <name>substrate</name>
    </ligand>
</feature>
<dbReference type="Gene3D" id="1.20.5.100">
    <property type="entry name" value="Cytochrome c1, transmembrane anchor, C-terminal"/>
    <property type="match status" value="1"/>
</dbReference>
<feature type="binding site" evidence="9">
    <location>
        <begin position="247"/>
        <end position="251"/>
    </location>
    <ligand>
        <name>substrate</name>
    </ligand>
</feature>
<dbReference type="SMART" id="SM00984">
    <property type="entry name" value="UDPG_MGDP_dh_C"/>
    <property type="match status" value="1"/>
</dbReference>
<feature type="domain" description="UDP-glucose/GDP-mannose dehydrogenase C-terminal" evidence="11">
    <location>
        <begin position="311"/>
        <end position="424"/>
    </location>
</feature>
<comment type="catalytic activity">
    <reaction evidence="6 7">
        <text>UDP-alpha-D-glucose + 2 NAD(+) + H2O = UDP-alpha-D-glucuronate + 2 NADH + 3 H(+)</text>
        <dbReference type="Rhea" id="RHEA:23596"/>
        <dbReference type="ChEBI" id="CHEBI:15377"/>
        <dbReference type="ChEBI" id="CHEBI:15378"/>
        <dbReference type="ChEBI" id="CHEBI:57540"/>
        <dbReference type="ChEBI" id="CHEBI:57945"/>
        <dbReference type="ChEBI" id="CHEBI:58052"/>
        <dbReference type="ChEBI" id="CHEBI:58885"/>
        <dbReference type="EC" id="1.1.1.22"/>
    </reaction>
</comment>
<dbReference type="SUPFAM" id="SSF51735">
    <property type="entry name" value="NAD(P)-binding Rossmann-fold domains"/>
    <property type="match status" value="1"/>
</dbReference>
<dbReference type="InterPro" id="IPR036291">
    <property type="entry name" value="NAD(P)-bd_dom_sf"/>
</dbReference>
<dbReference type="InterPro" id="IPR008927">
    <property type="entry name" value="6-PGluconate_DH-like_C_sf"/>
</dbReference>
<feature type="binding site" evidence="10">
    <location>
        <position position="35"/>
    </location>
    <ligand>
        <name>NAD(+)</name>
        <dbReference type="ChEBI" id="CHEBI:57540"/>
    </ligand>
</feature>